<comment type="similarity">
    <text evidence="7">Belongs to the binding-protein-dependent transport system permease family.</text>
</comment>
<dbReference type="InterPro" id="IPR050901">
    <property type="entry name" value="BP-dep_ABC_trans_perm"/>
</dbReference>
<evidence type="ECO:0000313" key="9">
    <source>
        <dbReference type="EMBL" id="EOA04826.1"/>
    </source>
</evidence>
<dbReference type="Pfam" id="PF00528">
    <property type="entry name" value="BPD_transp_1"/>
    <property type="match status" value="1"/>
</dbReference>
<keyword evidence="3" id="KW-1003">Cell membrane</keyword>
<comment type="subcellular location">
    <subcellularLocation>
        <location evidence="1 7">Cell membrane</location>
        <topology evidence="1 7">Multi-pass membrane protein</topology>
    </subcellularLocation>
</comment>
<dbReference type="Gene3D" id="1.10.3720.10">
    <property type="entry name" value="MetI-like"/>
    <property type="match status" value="1"/>
</dbReference>
<dbReference type="GO" id="GO:0055085">
    <property type="term" value="P:transmembrane transport"/>
    <property type="evidence" value="ECO:0007669"/>
    <property type="project" value="InterPro"/>
</dbReference>
<evidence type="ECO:0000256" key="4">
    <source>
        <dbReference type="ARBA" id="ARBA00022692"/>
    </source>
</evidence>
<feature type="transmembrane region" description="Helical" evidence="7">
    <location>
        <begin position="188"/>
        <end position="210"/>
    </location>
</feature>
<dbReference type="PANTHER" id="PTHR32243">
    <property type="entry name" value="MALTOSE TRANSPORT SYSTEM PERMEASE-RELATED"/>
    <property type="match status" value="1"/>
</dbReference>
<keyword evidence="5 7" id="KW-1133">Transmembrane helix</keyword>
<dbReference type="PROSITE" id="PS51257">
    <property type="entry name" value="PROKAR_LIPOPROTEIN"/>
    <property type="match status" value="1"/>
</dbReference>
<dbReference type="CDD" id="cd06261">
    <property type="entry name" value="TM_PBP2"/>
    <property type="match status" value="1"/>
</dbReference>
<accession>A0AAI9IER1</accession>
<feature type="transmembrane region" description="Helical" evidence="7">
    <location>
        <begin position="244"/>
        <end position="266"/>
    </location>
</feature>
<dbReference type="AlphaFoldDB" id="A0AAI9IER1"/>
<dbReference type="RefSeq" id="WP_006463326.1">
    <property type="nucleotide sequence ID" value="NZ_AEEC02000012.1"/>
</dbReference>
<dbReference type="PANTHER" id="PTHR32243:SF52">
    <property type="entry name" value="ABC TRANSPORTER PERMEASE PROTEIN"/>
    <property type="match status" value="1"/>
</dbReference>
<gene>
    <name evidence="9" type="ORF">HFRIS_010634</name>
</gene>
<evidence type="ECO:0000256" key="6">
    <source>
        <dbReference type="ARBA" id="ARBA00023136"/>
    </source>
</evidence>
<dbReference type="SUPFAM" id="SSF161098">
    <property type="entry name" value="MetI-like"/>
    <property type="match status" value="1"/>
</dbReference>
<proteinExistence type="inferred from homology"/>
<evidence type="ECO:0000313" key="10">
    <source>
        <dbReference type="Proteomes" id="UP000006772"/>
    </source>
</evidence>
<keyword evidence="6 7" id="KW-0472">Membrane</keyword>
<dbReference type="PROSITE" id="PS50928">
    <property type="entry name" value="ABC_TM1"/>
    <property type="match status" value="1"/>
</dbReference>
<dbReference type="GO" id="GO:0005886">
    <property type="term" value="C:plasma membrane"/>
    <property type="evidence" value="ECO:0007669"/>
    <property type="project" value="UniProtKB-SubCell"/>
</dbReference>
<dbReference type="Proteomes" id="UP000006772">
    <property type="component" value="Unassembled WGS sequence"/>
</dbReference>
<feature type="transmembrane region" description="Helical" evidence="7">
    <location>
        <begin position="112"/>
        <end position="133"/>
    </location>
</feature>
<feature type="transmembrane region" description="Helical" evidence="7">
    <location>
        <begin position="80"/>
        <end position="100"/>
    </location>
</feature>
<feature type="domain" description="ABC transmembrane type-1" evidence="8">
    <location>
        <begin position="76"/>
        <end position="266"/>
    </location>
</feature>
<evidence type="ECO:0000256" key="1">
    <source>
        <dbReference type="ARBA" id="ARBA00004651"/>
    </source>
</evidence>
<feature type="transmembrane region" description="Helical" evidence="7">
    <location>
        <begin position="145"/>
        <end position="167"/>
    </location>
</feature>
<dbReference type="InterPro" id="IPR000515">
    <property type="entry name" value="MetI-like"/>
</dbReference>
<evidence type="ECO:0000256" key="5">
    <source>
        <dbReference type="ARBA" id="ARBA00022989"/>
    </source>
</evidence>
<feature type="transmembrane region" description="Helical" evidence="7">
    <location>
        <begin position="21"/>
        <end position="39"/>
    </location>
</feature>
<comment type="caution">
    <text evidence="9">The sequence shown here is derived from an EMBL/GenBank/DDBJ whole genome shotgun (WGS) entry which is preliminary data.</text>
</comment>
<keyword evidence="2 7" id="KW-0813">Transport</keyword>
<sequence length="280" mass="30621">MSKPCNPGVMTSRLARIGGLIGVYAIIGCILLPILWIVLTSFKTPRDVYTLQLWFSPTWDNFRTVFAAPWHLGDKLANSLWVALGTVLVAIPLAVAAAYAFSRFRFPGRQALFVGIVASQFIPAAIVVLPYFLMFKQLGLLDTRSALVIVNLSIVLPYSIWMIKGFIDAVPVDIEESAMIDGASLGRIIATIVVPTALPGIITSAVFSFTLTWNEFIFALITSKQNAVTLPIALVALRTERGDLWELMAAAGMIIALPMFLLSMTVQKQFIKSLTQGSVR</sequence>
<organism evidence="9 10">
    <name type="scientific">Herbaspirillum frisingense GSF30</name>
    <dbReference type="NCBI Taxonomy" id="864073"/>
    <lineage>
        <taxon>Bacteria</taxon>
        <taxon>Pseudomonadati</taxon>
        <taxon>Pseudomonadota</taxon>
        <taxon>Betaproteobacteria</taxon>
        <taxon>Burkholderiales</taxon>
        <taxon>Oxalobacteraceae</taxon>
        <taxon>Herbaspirillum</taxon>
    </lineage>
</organism>
<protein>
    <submittedName>
        <fullName evidence="9">Sugar ABC transporter</fullName>
    </submittedName>
</protein>
<dbReference type="InterPro" id="IPR035906">
    <property type="entry name" value="MetI-like_sf"/>
</dbReference>
<evidence type="ECO:0000256" key="7">
    <source>
        <dbReference type="RuleBase" id="RU363032"/>
    </source>
</evidence>
<reference evidence="9 10" key="1">
    <citation type="journal article" date="2013" name="Front. Microbiol.">
        <title>The genome of the endophytic bacterium H. frisingense GSF30(T) identifies diverse strategies in the Herbaspirillum genus to interact with plants.</title>
        <authorList>
            <person name="Straub D."/>
            <person name="Rothballer M."/>
            <person name="Hartmann A."/>
            <person name="Ludewig U."/>
        </authorList>
    </citation>
    <scope>NUCLEOTIDE SEQUENCE [LARGE SCALE GENOMIC DNA]</scope>
    <source>
        <strain evidence="9 10">GSF30</strain>
    </source>
</reference>
<evidence type="ECO:0000256" key="2">
    <source>
        <dbReference type="ARBA" id="ARBA00022448"/>
    </source>
</evidence>
<dbReference type="EMBL" id="AEEC02000012">
    <property type="protein sequence ID" value="EOA04826.1"/>
    <property type="molecule type" value="Genomic_DNA"/>
</dbReference>
<name>A0AAI9IER1_9BURK</name>
<evidence type="ECO:0000259" key="8">
    <source>
        <dbReference type="PROSITE" id="PS50928"/>
    </source>
</evidence>
<evidence type="ECO:0000256" key="3">
    <source>
        <dbReference type="ARBA" id="ARBA00022475"/>
    </source>
</evidence>
<keyword evidence="4 7" id="KW-0812">Transmembrane</keyword>